<dbReference type="EMBL" id="PEDP01001150">
    <property type="protein sequence ID" value="POS84156.1"/>
    <property type="molecule type" value="Genomic_DNA"/>
</dbReference>
<feature type="region of interest" description="Disordered" evidence="1">
    <location>
        <begin position="541"/>
        <end position="603"/>
    </location>
</feature>
<feature type="transmembrane region" description="Helical" evidence="2">
    <location>
        <begin position="838"/>
        <end position="857"/>
    </location>
</feature>
<evidence type="ECO:0000313" key="4">
    <source>
        <dbReference type="Proteomes" id="UP000237438"/>
    </source>
</evidence>
<name>A0A2S4PQ57_9PEZI</name>
<keyword evidence="2" id="KW-0812">Transmembrane</keyword>
<gene>
    <name evidence="3" type="ORF">EPUL_005196</name>
</gene>
<feature type="transmembrane region" description="Helical" evidence="2">
    <location>
        <begin position="754"/>
        <end position="775"/>
    </location>
</feature>
<feature type="compositionally biased region" description="Polar residues" evidence="1">
    <location>
        <begin position="590"/>
        <end position="603"/>
    </location>
</feature>
<dbReference type="Proteomes" id="UP000237438">
    <property type="component" value="Unassembled WGS sequence"/>
</dbReference>
<accession>A0A2S4PQ57</accession>
<feature type="compositionally biased region" description="Polar residues" evidence="1">
    <location>
        <begin position="558"/>
        <end position="580"/>
    </location>
</feature>
<dbReference type="AlphaFoldDB" id="A0A2S4PQ57"/>
<comment type="caution">
    <text evidence="3">The sequence shown here is derived from an EMBL/GenBank/DDBJ whole genome shotgun (WGS) entry which is preliminary data.</text>
</comment>
<feature type="transmembrane region" description="Helical" evidence="2">
    <location>
        <begin position="20"/>
        <end position="40"/>
    </location>
</feature>
<feature type="transmembrane region" description="Helical" evidence="2">
    <location>
        <begin position="706"/>
        <end position="733"/>
    </location>
</feature>
<protein>
    <recommendedName>
        <fullName evidence="5">Cytochrome b561 domain-containing protein</fullName>
    </recommendedName>
</protein>
<evidence type="ECO:0000256" key="1">
    <source>
        <dbReference type="SAM" id="MobiDB-lite"/>
    </source>
</evidence>
<keyword evidence="2" id="KW-1133">Transmembrane helix</keyword>
<sequence>MVKSNDIDRTSKLPTRKAPWLVLLSVFLIIGSLIGTQILAPLSLLRNPFHSSTYFDIESLPYTGLRETKKSSNEDAEKLLIDSLVLLQELLIKISDGDSSGTRSRKNTKKHVARGLMSDISNFFSGGASSGGLGAASAGSNATAPAGGLASGFSDIIGKIGFGNLTNSLSTGAADASKYLGIGLGNGTITGLDLPPNLTKVSKVLQEKPTGINLIASNLGQGLSSSLVGSINLNSVGPDPSSFGLAAKAVGEGVGNGAAAGLDLKPASSVVYSNDTGIPAIAGNFAQGLTSSFLSSIDLKSIMSMGNVSNDQVKTAAKALAQGLGSGAAYATKLSPNPPSNLTFDQDGISGVAGNFGQGLSVSFLKDINFKELIASNTPTLTPEKIADAAKGFGAGLAGGAVIGVGLQTDATASSIPFAPGSPGQISESFARGLSESFLANGTVLRVLATMQPTGGQLDVGSVAKGLAIGLVDGVTTSFDNAGGVKNIFNLDPGSTPQVTALTKPTSYNDSVGGAATGFGNGLGLQTTTFVLQVLGKPPLNQASSNSGTKALGAPGSGQPSSGTPANGQPSSGTPGNAQLPTPGLRRRQTATTNPANPSDQSNFSILDLLNIPQFNGTITPVVQKSLDTLKCQGVGGLASVLYSVGSSQGVSTSSADMNELKNKISQLGFAKQTINLKDKEGGNLYDINIAEFQIMVNGNSLKKQIIVLVLHILPAITIFGTIIPIILIIGSIRNFAVMSGRTEVLKSSRKIQWILALSQVLPLTFLIFVTGIIAQGVKTHFTSAHGILGIILFIIVLPAFPLAYFAAKGLIVMISGFIDLASLVLCATQIISLQNFIILGISLAAHIFPAVTLLTLEVFMKKWRGSANNSDRRSNLYLSNGSSVAAEEGLGEKPSTMPMMNRI</sequence>
<feature type="transmembrane region" description="Helical" evidence="2">
    <location>
        <begin position="787"/>
        <end position="806"/>
    </location>
</feature>
<evidence type="ECO:0000256" key="2">
    <source>
        <dbReference type="SAM" id="Phobius"/>
    </source>
</evidence>
<proteinExistence type="predicted"/>
<evidence type="ECO:0000313" key="3">
    <source>
        <dbReference type="EMBL" id="POS84156.1"/>
    </source>
</evidence>
<evidence type="ECO:0008006" key="5">
    <source>
        <dbReference type="Google" id="ProtNLM"/>
    </source>
</evidence>
<keyword evidence="4" id="KW-1185">Reference proteome</keyword>
<dbReference type="OrthoDB" id="5148443at2759"/>
<keyword evidence="2" id="KW-0472">Membrane</keyword>
<organism evidence="3 4">
    <name type="scientific">Erysiphe pulchra</name>
    <dbReference type="NCBI Taxonomy" id="225359"/>
    <lineage>
        <taxon>Eukaryota</taxon>
        <taxon>Fungi</taxon>
        <taxon>Dikarya</taxon>
        <taxon>Ascomycota</taxon>
        <taxon>Pezizomycotina</taxon>
        <taxon>Leotiomycetes</taxon>
        <taxon>Erysiphales</taxon>
        <taxon>Erysiphaceae</taxon>
        <taxon>Erysiphe</taxon>
    </lineage>
</organism>
<feature type="transmembrane region" description="Helical" evidence="2">
    <location>
        <begin position="811"/>
        <end position="832"/>
    </location>
</feature>
<reference evidence="3 4" key="1">
    <citation type="submission" date="2017-10" db="EMBL/GenBank/DDBJ databases">
        <title>Development of genomic resources for the powdery mildew, Erysiphe pulchra.</title>
        <authorList>
            <person name="Wadl P.A."/>
            <person name="Mack B.M."/>
            <person name="Moore G."/>
            <person name="Beltz S.B."/>
        </authorList>
    </citation>
    <scope>NUCLEOTIDE SEQUENCE [LARGE SCALE GENOMIC DNA]</scope>
    <source>
        <strain evidence="3">Cflorida</strain>
    </source>
</reference>